<feature type="transmembrane region" description="Helical" evidence="10">
    <location>
        <begin position="277"/>
        <end position="297"/>
    </location>
</feature>
<keyword evidence="7 8" id="KW-0472">Membrane</keyword>
<evidence type="ECO:0000256" key="8">
    <source>
        <dbReference type="HAMAP-Rule" id="MF_03114"/>
    </source>
</evidence>
<keyword evidence="5 8" id="KW-1133">Transmembrane helix</keyword>
<feature type="compositionally biased region" description="Basic residues" evidence="9">
    <location>
        <begin position="11"/>
        <end position="20"/>
    </location>
</feature>
<dbReference type="OMA" id="QYWDVLS"/>
<dbReference type="GO" id="GO:0000423">
    <property type="term" value="P:mitophagy"/>
    <property type="evidence" value="ECO:0007669"/>
    <property type="project" value="EnsemblFungi"/>
</dbReference>
<dbReference type="GO" id="GO:0000139">
    <property type="term" value="C:Golgi membrane"/>
    <property type="evidence" value="ECO:0007669"/>
    <property type="project" value="UniProtKB-SubCell"/>
</dbReference>
<organism evidence="11 12">
    <name type="scientific">Henningerozyma blattae (strain ATCC 34711 / CBS 6284 / DSM 70876 / NBRC 10599 / NRRL Y-10934 / UCD 77-7)</name>
    <name type="common">Yeast</name>
    <name type="synonym">Tetrapisispora blattae</name>
    <dbReference type="NCBI Taxonomy" id="1071380"/>
    <lineage>
        <taxon>Eukaryota</taxon>
        <taxon>Fungi</taxon>
        <taxon>Dikarya</taxon>
        <taxon>Ascomycota</taxon>
        <taxon>Saccharomycotina</taxon>
        <taxon>Saccharomycetes</taxon>
        <taxon>Saccharomycetales</taxon>
        <taxon>Saccharomycetaceae</taxon>
        <taxon>Henningerozyma</taxon>
    </lineage>
</organism>
<evidence type="ECO:0000313" key="12">
    <source>
        <dbReference type="Proteomes" id="UP000002866"/>
    </source>
</evidence>
<dbReference type="PANTHER" id="PTHR28263:SF1">
    <property type="entry name" value="GOLGI TO ER TRAFFIC PROTEIN 2"/>
    <property type="match status" value="1"/>
</dbReference>
<evidence type="ECO:0000256" key="1">
    <source>
        <dbReference type="ARBA" id="ARBA00022448"/>
    </source>
</evidence>
<dbReference type="Pfam" id="PF08690">
    <property type="entry name" value="GET2"/>
    <property type="match status" value="1"/>
</dbReference>
<dbReference type="AlphaFoldDB" id="I2H9S2"/>
<feature type="compositionally biased region" description="Polar residues" evidence="9">
    <location>
        <begin position="57"/>
        <end position="70"/>
    </location>
</feature>
<dbReference type="InterPro" id="IPR014802">
    <property type="entry name" value="GET2"/>
</dbReference>
<dbReference type="STRING" id="1071380.I2H9S2"/>
<feature type="compositionally biased region" description="Polar residues" evidence="9">
    <location>
        <begin position="36"/>
        <end position="48"/>
    </location>
</feature>
<sequence length="298" mass="33108">MTEISEAEKRRILRERRQKKFASGGAKSRLEKITGQAGSLMTTESPIGTNVKEATSELHSGNGASASLSRTAEVAKEKPAVIEDISNPSQQGKVDNPSVEIFKQLATNNPDSVNSTPDLFSLLGSMSGVSGVPNEPGLPDLSNFQMSTSVDQDILKYHNYLVDRLKVWSILIKWIFFLLPLAYLITRTEESSSIIPIPESLQFITSKSNFFTVFITFEIVATSIYYQQLMSIEKANKVDTLQNNSMILKVLSFIPADKFPIANIRSLVGLGLQYWDVLYMFLGDLCFMLVILGLAYIF</sequence>
<dbReference type="GO" id="GO:0032977">
    <property type="term" value="F:membrane insertase activity"/>
    <property type="evidence" value="ECO:0007669"/>
    <property type="project" value="EnsemblFungi"/>
</dbReference>
<dbReference type="GeneID" id="14498307"/>
<evidence type="ECO:0000256" key="3">
    <source>
        <dbReference type="ARBA" id="ARBA00022824"/>
    </source>
</evidence>
<dbReference type="InterPro" id="IPR028143">
    <property type="entry name" value="Get2/sif1"/>
</dbReference>
<protein>
    <recommendedName>
        <fullName evidence="8">Golgi to ER traffic protein 2</fullName>
    </recommendedName>
</protein>
<dbReference type="GO" id="GO:0005789">
    <property type="term" value="C:endoplasmic reticulum membrane"/>
    <property type="evidence" value="ECO:0007669"/>
    <property type="project" value="UniProtKB-SubCell"/>
</dbReference>
<dbReference type="OrthoDB" id="4097053at2759"/>
<comment type="function">
    <text evidence="8">Required for the post-translational delivery of tail-anchored (TA) proteins to the endoplasmic reticulum. Together with GET1, acts as a membrane receptor for soluble GET3, which recognizes and selectively binds the transmembrane domain of TA proteins in the cytosol. The GET complex cooperates with the HDEL receptor ERD2 to mediate the ATP-dependent retrieval of resident ER proteins that contain a C-terminal H-D-E-L retention signal from the Golgi to the ER.</text>
</comment>
<evidence type="ECO:0000313" key="11">
    <source>
        <dbReference type="EMBL" id="CCH63124.1"/>
    </source>
</evidence>
<feature type="region of interest" description="Disordered" evidence="9">
    <location>
        <begin position="1"/>
        <end position="72"/>
    </location>
</feature>
<dbReference type="HAMAP" id="MF_03114">
    <property type="entry name" value="Get2"/>
    <property type="match status" value="1"/>
</dbReference>
<comment type="subcellular location">
    <subcellularLocation>
        <location evidence="8">Endoplasmic reticulum membrane</location>
        <topology evidence="8">Multi-pass membrane protein</topology>
    </subcellularLocation>
    <subcellularLocation>
        <location evidence="8">Golgi apparatus membrane</location>
        <topology evidence="8">Multi-pass membrane protein</topology>
    </subcellularLocation>
</comment>
<evidence type="ECO:0000256" key="6">
    <source>
        <dbReference type="ARBA" id="ARBA00023034"/>
    </source>
</evidence>
<dbReference type="GO" id="GO:0006890">
    <property type="term" value="P:retrograde vesicle-mediated transport, Golgi to endoplasmic reticulum"/>
    <property type="evidence" value="ECO:0007669"/>
    <property type="project" value="EnsemblFungi"/>
</dbReference>
<evidence type="ECO:0000256" key="4">
    <source>
        <dbReference type="ARBA" id="ARBA00022892"/>
    </source>
</evidence>
<dbReference type="HOGENOM" id="CLU_066477_0_0_1"/>
<dbReference type="GO" id="GO:0043529">
    <property type="term" value="C:GET complex"/>
    <property type="evidence" value="ECO:0007669"/>
    <property type="project" value="UniProtKB-UniRule"/>
</dbReference>
<dbReference type="FunCoup" id="I2H9S2">
    <property type="interactions" value="69"/>
</dbReference>
<feature type="topological domain" description="Cytoplasmic" evidence="8">
    <location>
        <begin position="1"/>
        <end position="164"/>
    </location>
</feature>
<keyword evidence="3 8" id="KW-0256">Endoplasmic reticulum</keyword>
<dbReference type="GO" id="GO:0097051">
    <property type="term" value="P:establishment of protein localization to endoplasmic reticulum membrane"/>
    <property type="evidence" value="ECO:0007669"/>
    <property type="project" value="EnsemblFungi"/>
</dbReference>
<dbReference type="GO" id="GO:0043495">
    <property type="term" value="F:protein-membrane adaptor activity"/>
    <property type="evidence" value="ECO:0007669"/>
    <property type="project" value="EnsemblFungi"/>
</dbReference>
<evidence type="ECO:0000256" key="7">
    <source>
        <dbReference type="ARBA" id="ARBA00023136"/>
    </source>
</evidence>
<gene>
    <name evidence="11" type="primary">TBLA0J01280</name>
    <name evidence="8" type="synonym">GET2</name>
    <name evidence="11" type="ORF">TBLA_0J01280</name>
</gene>
<evidence type="ECO:0000256" key="10">
    <source>
        <dbReference type="SAM" id="Phobius"/>
    </source>
</evidence>
<keyword evidence="12" id="KW-1185">Reference proteome</keyword>
<keyword evidence="2 8" id="KW-0812">Transmembrane</keyword>
<keyword evidence="4 8" id="KW-0931">ER-Golgi transport</keyword>
<accession>I2H9S2</accession>
<name>I2H9S2_HENB6</name>
<keyword evidence="6 8" id="KW-0333">Golgi apparatus</keyword>
<evidence type="ECO:0000256" key="9">
    <source>
        <dbReference type="SAM" id="MobiDB-lite"/>
    </source>
</evidence>
<keyword evidence="1 8" id="KW-0813">Transport</keyword>
<evidence type="ECO:0000256" key="5">
    <source>
        <dbReference type="ARBA" id="ARBA00022989"/>
    </source>
</evidence>
<comment type="caution">
    <text evidence="8">Lacks conserved residue(s) required for the propagation of feature annotation.</text>
</comment>
<feature type="transmembrane region" description="Helical" evidence="10">
    <location>
        <begin position="167"/>
        <end position="186"/>
    </location>
</feature>
<reference evidence="11 12" key="1">
    <citation type="journal article" date="2011" name="Proc. Natl. Acad. Sci. U.S.A.">
        <title>Evolutionary erosion of yeast sex chromosomes by mating-type switching accidents.</title>
        <authorList>
            <person name="Gordon J.L."/>
            <person name="Armisen D."/>
            <person name="Proux-Wera E."/>
            <person name="Oheigeartaigh S.S."/>
            <person name="Byrne K.P."/>
            <person name="Wolfe K.H."/>
        </authorList>
    </citation>
    <scope>NUCLEOTIDE SEQUENCE [LARGE SCALE GENOMIC DNA]</scope>
    <source>
        <strain evidence="12">ATCC 34711 / CBS 6284 / DSM 70876 / NBRC 10599 / NRRL Y-10934 / UCD 77-7</strain>
    </source>
</reference>
<dbReference type="InParanoid" id="I2H9S2"/>
<dbReference type="eggNOG" id="ENOG502QW0H">
    <property type="taxonomic scope" value="Eukaryota"/>
</dbReference>
<dbReference type="GO" id="GO:0071816">
    <property type="term" value="P:tail-anchored membrane protein insertion into ER membrane"/>
    <property type="evidence" value="ECO:0007669"/>
    <property type="project" value="EnsemblFungi"/>
</dbReference>
<dbReference type="PANTHER" id="PTHR28263">
    <property type="entry name" value="GOLGI TO ER TRAFFIC PROTEIN 2"/>
    <property type="match status" value="1"/>
</dbReference>
<dbReference type="GO" id="GO:0008320">
    <property type="term" value="F:protein transmembrane transporter activity"/>
    <property type="evidence" value="ECO:0007669"/>
    <property type="project" value="EnsemblFungi"/>
</dbReference>
<feature type="topological domain" description="Cytoplasmic" evidence="8">
    <location>
        <begin position="230"/>
        <end position="276"/>
    </location>
</feature>
<comment type="similarity">
    <text evidence="8">Belongs to the GET2 family.</text>
</comment>
<comment type="subunit">
    <text evidence="8">Component of the Golgi to ER traffic (GET) complex, which is composed of GET1, GET2 and GET3. Within the complex, GET1 and GET2 form a heterotetramer which is stabilized by phosphatidylinositol binding and which binds to the GET3 homodimer.</text>
</comment>
<dbReference type="Proteomes" id="UP000002866">
    <property type="component" value="Chromosome 10"/>
</dbReference>
<evidence type="ECO:0000256" key="2">
    <source>
        <dbReference type="ARBA" id="ARBA00022692"/>
    </source>
</evidence>
<dbReference type="RefSeq" id="XP_004182643.1">
    <property type="nucleotide sequence ID" value="XM_004182595.1"/>
</dbReference>
<feature type="topological domain" description="Lumenal" evidence="8">
    <location>
        <position position="298"/>
    </location>
</feature>
<dbReference type="EMBL" id="HE806325">
    <property type="protein sequence ID" value="CCH63124.1"/>
    <property type="molecule type" value="Genomic_DNA"/>
</dbReference>
<dbReference type="KEGG" id="tbl:TBLA_0J01280"/>
<proteinExistence type="inferred from homology"/>
<feature type="compositionally biased region" description="Basic and acidic residues" evidence="9">
    <location>
        <begin position="1"/>
        <end position="10"/>
    </location>
</feature>